<dbReference type="InterPro" id="IPR014717">
    <property type="entry name" value="Transl_elong_EF1B/ribsomal_bS6"/>
</dbReference>
<evidence type="ECO:0000256" key="2">
    <source>
        <dbReference type="ARBA" id="ARBA00035294"/>
    </source>
</evidence>
<dbReference type="InterPro" id="IPR020814">
    <property type="entry name" value="Ribosomal_S6_plastid/chlpt"/>
</dbReference>
<dbReference type="CDD" id="cd00473">
    <property type="entry name" value="bS6"/>
    <property type="match status" value="1"/>
</dbReference>
<dbReference type="SUPFAM" id="SSF54995">
    <property type="entry name" value="Ribosomal protein S6"/>
    <property type="match status" value="1"/>
</dbReference>
<feature type="region of interest" description="Disordered" evidence="4">
    <location>
        <begin position="135"/>
        <end position="261"/>
    </location>
</feature>
<gene>
    <name evidence="3 5" type="primary">rpsF</name>
    <name evidence="5" type="ORF">COT78_04170</name>
</gene>
<dbReference type="GO" id="GO:0003735">
    <property type="term" value="F:structural constituent of ribosome"/>
    <property type="evidence" value="ECO:0007669"/>
    <property type="project" value="InterPro"/>
</dbReference>
<comment type="caution">
    <text evidence="5">The sequence shown here is derived from an EMBL/GenBank/DDBJ whole genome shotgun (WGS) entry which is preliminary data.</text>
</comment>
<dbReference type="AlphaFoldDB" id="A0A2H0W5G2"/>
<accession>A0A2H0W5G2</accession>
<dbReference type="Proteomes" id="UP000231382">
    <property type="component" value="Unassembled WGS sequence"/>
</dbReference>
<keyword evidence="3" id="KW-0687">Ribonucleoprotein</keyword>
<dbReference type="Gene3D" id="3.30.70.60">
    <property type="match status" value="1"/>
</dbReference>
<dbReference type="NCBIfam" id="TIGR00166">
    <property type="entry name" value="S6"/>
    <property type="match status" value="1"/>
</dbReference>
<dbReference type="EMBL" id="PEZW01000028">
    <property type="protein sequence ID" value="PIS07323.1"/>
    <property type="molecule type" value="Genomic_DNA"/>
</dbReference>
<evidence type="ECO:0000256" key="3">
    <source>
        <dbReference type="HAMAP-Rule" id="MF_00360"/>
    </source>
</evidence>
<dbReference type="PANTHER" id="PTHR21011:SF1">
    <property type="entry name" value="SMALL RIBOSOMAL SUBUNIT PROTEIN BS6M"/>
    <property type="match status" value="1"/>
</dbReference>
<feature type="compositionally biased region" description="Basic and acidic residues" evidence="4">
    <location>
        <begin position="148"/>
        <end position="159"/>
    </location>
</feature>
<protein>
    <recommendedName>
        <fullName evidence="2 3">Small ribosomal subunit protein bS6</fullName>
    </recommendedName>
</protein>
<dbReference type="GO" id="GO:1990904">
    <property type="term" value="C:ribonucleoprotein complex"/>
    <property type="evidence" value="ECO:0007669"/>
    <property type="project" value="UniProtKB-KW"/>
</dbReference>
<feature type="compositionally biased region" description="Basic and acidic residues" evidence="4">
    <location>
        <begin position="192"/>
        <end position="205"/>
    </location>
</feature>
<keyword evidence="3" id="KW-0694">RNA-binding</keyword>
<organism evidence="5 6">
    <name type="scientific">Candidatus Berkelbacteria bacterium CG10_big_fil_rev_8_21_14_0_10_43_13</name>
    <dbReference type="NCBI Taxonomy" id="1974514"/>
    <lineage>
        <taxon>Bacteria</taxon>
        <taxon>Candidatus Berkelbacteria</taxon>
    </lineage>
</organism>
<evidence type="ECO:0000313" key="5">
    <source>
        <dbReference type="EMBL" id="PIS07323.1"/>
    </source>
</evidence>
<dbReference type="GO" id="GO:0005840">
    <property type="term" value="C:ribosome"/>
    <property type="evidence" value="ECO:0007669"/>
    <property type="project" value="UniProtKB-KW"/>
</dbReference>
<sequence>MSAVEWLRIPSVPKGEFMRKYEITYLVSDLVRENDLNKVTGAVAGFVTELGGKVEKEEIWGRRKLAYPIKKADFATYVTLNFEMPSEKCPVFERDLRQNTSIIRHLVIVKEHGHEKISLSKAEIAESGDIEEVVGGEKSFEAIEGQTEESRSLMAKREAGEDEAEEETETKSETEKEEPKGVEAETEEPEIREEKEEEKPVEKKKPAAKPKKTVTEKPTTEKVVEEKPKAAKVKKEKKTEDEADRLSKLNDELDDILKDEL</sequence>
<reference evidence="6" key="1">
    <citation type="submission" date="2017-09" db="EMBL/GenBank/DDBJ databases">
        <title>Depth-based differentiation of microbial function through sediment-hosted aquifers and enrichment of novel symbionts in the deep terrestrial subsurface.</title>
        <authorList>
            <person name="Probst A.J."/>
            <person name="Ladd B."/>
            <person name="Jarett J.K."/>
            <person name="Geller-Mcgrath D.E."/>
            <person name="Sieber C.M.K."/>
            <person name="Emerson J.B."/>
            <person name="Anantharaman K."/>
            <person name="Thomas B.C."/>
            <person name="Malmstrom R."/>
            <person name="Stieglmeier M."/>
            <person name="Klingl A."/>
            <person name="Woyke T."/>
            <person name="Ryan C.M."/>
            <person name="Banfield J.F."/>
        </authorList>
    </citation>
    <scope>NUCLEOTIDE SEQUENCE [LARGE SCALE GENOMIC DNA]</scope>
</reference>
<feature type="compositionally biased region" description="Basic and acidic residues" evidence="4">
    <location>
        <begin position="169"/>
        <end position="183"/>
    </location>
</feature>
<name>A0A2H0W5G2_9BACT</name>
<dbReference type="Pfam" id="PF01250">
    <property type="entry name" value="Ribosomal_S6"/>
    <property type="match status" value="1"/>
</dbReference>
<dbReference type="HAMAP" id="MF_00360">
    <property type="entry name" value="Ribosomal_bS6"/>
    <property type="match status" value="1"/>
</dbReference>
<dbReference type="InterPro" id="IPR000529">
    <property type="entry name" value="Ribosomal_bS6"/>
</dbReference>
<dbReference type="InterPro" id="IPR035980">
    <property type="entry name" value="Ribosomal_bS6_sf"/>
</dbReference>
<dbReference type="PANTHER" id="PTHR21011">
    <property type="entry name" value="MITOCHONDRIAL 28S RIBOSOMAL PROTEIN S6"/>
    <property type="match status" value="1"/>
</dbReference>
<feature type="compositionally biased region" description="Basic and acidic residues" evidence="4">
    <location>
        <begin position="237"/>
        <end position="261"/>
    </location>
</feature>
<dbReference type="GO" id="GO:0005737">
    <property type="term" value="C:cytoplasm"/>
    <property type="evidence" value="ECO:0007669"/>
    <property type="project" value="UniProtKB-ARBA"/>
</dbReference>
<dbReference type="GO" id="GO:0070181">
    <property type="term" value="F:small ribosomal subunit rRNA binding"/>
    <property type="evidence" value="ECO:0007669"/>
    <property type="project" value="TreeGrafter"/>
</dbReference>
<evidence type="ECO:0000313" key="6">
    <source>
        <dbReference type="Proteomes" id="UP000231382"/>
    </source>
</evidence>
<feature type="compositionally biased region" description="Basic and acidic residues" evidence="4">
    <location>
        <begin position="213"/>
        <end position="229"/>
    </location>
</feature>
<keyword evidence="3" id="KW-0699">rRNA-binding</keyword>
<keyword evidence="3 5" id="KW-0689">Ribosomal protein</keyword>
<comment type="similarity">
    <text evidence="1 3">Belongs to the bacterial ribosomal protein bS6 family.</text>
</comment>
<evidence type="ECO:0000256" key="1">
    <source>
        <dbReference type="ARBA" id="ARBA00009512"/>
    </source>
</evidence>
<evidence type="ECO:0000256" key="4">
    <source>
        <dbReference type="SAM" id="MobiDB-lite"/>
    </source>
</evidence>
<dbReference type="GO" id="GO:0006412">
    <property type="term" value="P:translation"/>
    <property type="evidence" value="ECO:0007669"/>
    <property type="project" value="UniProtKB-UniRule"/>
</dbReference>
<comment type="function">
    <text evidence="3">Binds together with bS18 to 16S ribosomal RNA.</text>
</comment>
<proteinExistence type="inferred from homology"/>